<reference evidence="1 2" key="1">
    <citation type="journal article" date="2019" name="Emerg. Microbes Infect.">
        <title>Comprehensive subspecies identification of 175 nontuberculous mycobacteria species based on 7547 genomic profiles.</title>
        <authorList>
            <person name="Matsumoto Y."/>
            <person name="Kinjo T."/>
            <person name="Motooka D."/>
            <person name="Nabeya D."/>
            <person name="Jung N."/>
            <person name="Uechi K."/>
            <person name="Horii T."/>
            <person name="Iida T."/>
            <person name="Fujita J."/>
            <person name="Nakamura S."/>
        </authorList>
    </citation>
    <scope>NUCLEOTIDE SEQUENCE [LARGE SCALE GENOMIC DNA]</scope>
    <source>
        <strain evidence="1 2">JCM 6396</strain>
    </source>
</reference>
<dbReference type="EMBL" id="AP022563">
    <property type="protein sequence ID" value="BBX19540.1"/>
    <property type="molecule type" value="Genomic_DNA"/>
</dbReference>
<evidence type="ECO:0000313" key="1">
    <source>
        <dbReference type="EMBL" id="BBX19540.1"/>
    </source>
</evidence>
<keyword evidence="2" id="KW-1185">Reference proteome</keyword>
<dbReference type="OrthoDB" id="4630093at2"/>
<protein>
    <submittedName>
        <fullName evidence="1">Uncharacterized protein</fullName>
    </submittedName>
</protein>
<dbReference type="KEGG" id="mdu:MDUV_44000"/>
<dbReference type="RefSeq" id="WP_098003670.1">
    <property type="nucleotide sequence ID" value="NZ_AP022563.1"/>
</dbReference>
<accession>A0A7I7K5W3</accession>
<evidence type="ECO:0000313" key="2">
    <source>
        <dbReference type="Proteomes" id="UP000467006"/>
    </source>
</evidence>
<dbReference type="Proteomes" id="UP000467006">
    <property type="component" value="Chromosome"/>
</dbReference>
<sequence length="74" mass="8252">MSETWEVVVADLYDRGDPANGAQETSVVQGPEAEARRVFADTVAQASDRGHEYVRLRCNGRNVESWPQETGWTV</sequence>
<name>A0A7I7K5W3_9MYCO</name>
<proteinExistence type="predicted"/>
<gene>
    <name evidence="1" type="ORF">MDUV_44000</name>
</gene>
<dbReference type="AlphaFoldDB" id="A0A7I7K5W3"/>
<organism evidence="1 2">
    <name type="scientific">Mycolicibacterium duvalii</name>
    <dbReference type="NCBI Taxonomy" id="39688"/>
    <lineage>
        <taxon>Bacteria</taxon>
        <taxon>Bacillati</taxon>
        <taxon>Actinomycetota</taxon>
        <taxon>Actinomycetes</taxon>
        <taxon>Mycobacteriales</taxon>
        <taxon>Mycobacteriaceae</taxon>
        <taxon>Mycolicibacterium</taxon>
    </lineage>
</organism>